<gene>
    <name evidence="2" type="ORF">FHT02_003660</name>
</gene>
<keyword evidence="1" id="KW-0472">Membrane</keyword>
<organism evidence="2 3">
    <name type="scientific">Sphingomonas xinjiangensis</name>
    <dbReference type="NCBI Taxonomy" id="643568"/>
    <lineage>
        <taxon>Bacteria</taxon>
        <taxon>Pseudomonadati</taxon>
        <taxon>Pseudomonadota</taxon>
        <taxon>Alphaproteobacteria</taxon>
        <taxon>Sphingomonadales</taxon>
        <taxon>Sphingomonadaceae</taxon>
        <taxon>Sphingomonas</taxon>
    </lineage>
</organism>
<dbReference type="Proteomes" id="UP000527143">
    <property type="component" value="Unassembled WGS sequence"/>
</dbReference>
<proteinExistence type="predicted"/>
<evidence type="ECO:0000256" key="1">
    <source>
        <dbReference type="SAM" id="Phobius"/>
    </source>
</evidence>
<protein>
    <submittedName>
        <fullName evidence="2">SMC interacting uncharacterized protein involved in chromosome segregation</fullName>
    </submittedName>
</protein>
<dbReference type="EMBL" id="JACIJF010000016">
    <property type="protein sequence ID" value="MBB5712401.1"/>
    <property type="molecule type" value="Genomic_DNA"/>
</dbReference>
<name>A0A840YRV6_9SPHN</name>
<keyword evidence="1" id="KW-0812">Transmembrane</keyword>
<sequence length="124" mass="13140">MQVSLFRALKSINIDDEIAAKAVEVVEEHIEMSVARAVKPLEDKIDLLIGQIGNQSAAFNGRFDTQNAKIDALATKLDSVNLGMHTAVSSMRGDINTLRWLIAATATVIATAGAAVGVVAKLPL</sequence>
<comment type="caution">
    <text evidence="2">The sequence shown here is derived from an EMBL/GenBank/DDBJ whole genome shotgun (WGS) entry which is preliminary data.</text>
</comment>
<keyword evidence="1" id="KW-1133">Transmembrane helix</keyword>
<dbReference type="RefSeq" id="WP_184090848.1">
    <property type="nucleotide sequence ID" value="NZ_JACIJF010000016.1"/>
</dbReference>
<evidence type="ECO:0000313" key="3">
    <source>
        <dbReference type="Proteomes" id="UP000527143"/>
    </source>
</evidence>
<dbReference type="AlphaFoldDB" id="A0A840YRV6"/>
<evidence type="ECO:0000313" key="2">
    <source>
        <dbReference type="EMBL" id="MBB5712401.1"/>
    </source>
</evidence>
<keyword evidence="3" id="KW-1185">Reference proteome</keyword>
<reference evidence="2 3" key="1">
    <citation type="submission" date="2020-08" db="EMBL/GenBank/DDBJ databases">
        <title>Genomic Encyclopedia of Type Strains, Phase IV (KMG-IV): sequencing the most valuable type-strain genomes for metagenomic binning, comparative biology and taxonomic classification.</title>
        <authorList>
            <person name="Goeker M."/>
        </authorList>
    </citation>
    <scope>NUCLEOTIDE SEQUENCE [LARGE SCALE GENOMIC DNA]</scope>
    <source>
        <strain evidence="2 3">DSM 26736</strain>
    </source>
</reference>
<feature type="transmembrane region" description="Helical" evidence="1">
    <location>
        <begin position="100"/>
        <end position="120"/>
    </location>
</feature>
<accession>A0A840YRV6</accession>